<dbReference type="InterPro" id="IPR038586">
    <property type="entry name" value="Tctex-1-like_sf"/>
</dbReference>
<name>A0A9W8CKI0_9FUNG</name>
<dbReference type="Pfam" id="PF03645">
    <property type="entry name" value="Tctex-1"/>
    <property type="match status" value="1"/>
</dbReference>
<evidence type="ECO:0000313" key="2">
    <source>
        <dbReference type="Proteomes" id="UP001145021"/>
    </source>
</evidence>
<proteinExistence type="predicted"/>
<gene>
    <name evidence="1" type="ORF">LPJ64_001552</name>
</gene>
<dbReference type="GO" id="GO:0005868">
    <property type="term" value="C:cytoplasmic dynein complex"/>
    <property type="evidence" value="ECO:0007669"/>
    <property type="project" value="TreeGrafter"/>
</dbReference>
<dbReference type="PANTHER" id="PTHR21255:SF4">
    <property type="entry name" value="DYNEIN LIGHT CHAIN TCTEX-TYPE"/>
    <property type="match status" value="1"/>
</dbReference>
<comment type="caution">
    <text evidence="1">The sequence shown here is derived from an EMBL/GenBank/DDBJ whole genome shotgun (WGS) entry which is preliminary data.</text>
</comment>
<dbReference type="CDD" id="cd21455">
    <property type="entry name" value="DLC-like_DYNLT1_DYNLT3"/>
    <property type="match status" value="1"/>
</dbReference>
<accession>A0A9W8CKI0</accession>
<dbReference type="AlphaFoldDB" id="A0A9W8CKI0"/>
<dbReference type="Proteomes" id="UP001145021">
    <property type="component" value="Unassembled WGS sequence"/>
</dbReference>
<evidence type="ECO:0000313" key="1">
    <source>
        <dbReference type="EMBL" id="KAJ1647024.1"/>
    </source>
</evidence>
<keyword evidence="2" id="KW-1185">Reference proteome</keyword>
<sequence length="117" mass="12959">MSTTSTAAVTQRGYSTDDVYKFLKASVDLAIGSGEYHHSLLSELHKNIIDYAKKKIDTIRPATHKSIVSCTIVQNTGAGFNISNAMHWDDQSDSLTTFKFQNQSMIIVVSAYIIRAQ</sequence>
<reference evidence="1" key="1">
    <citation type="submission" date="2022-07" db="EMBL/GenBank/DDBJ databases">
        <title>Phylogenomic reconstructions and comparative analyses of Kickxellomycotina fungi.</title>
        <authorList>
            <person name="Reynolds N.K."/>
            <person name="Stajich J.E."/>
            <person name="Barry K."/>
            <person name="Grigoriev I.V."/>
            <person name="Crous P."/>
            <person name="Smith M.E."/>
        </authorList>
    </citation>
    <scope>NUCLEOTIDE SEQUENCE</scope>
    <source>
        <strain evidence="1">NBRC 105413</strain>
    </source>
</reference>
<dbReference type="InterPro" id="IPR005334">
    <property type="entry name" value="Tctex-1-like"/>
</dbReference>
<dbReference type="GO" id="GO:0007018">
    <property type="term" value="P:microtubule-based movement"/>
    <property type="evidence" value="ECO:0007669"/>
    <property type="project" value="TreeGrafter"/>
</dbReference>
<dbReference type="GO" id="GO:0045505">
    <property type="term" value="F:dynein intermediate chain binding"/>
    <property type="evidence" value="ECO:0007669"/>
    <property type="project" value="TreeGrafter"/>
</dbReference>
<dbReference type="Gene3D" id="3.30.1140.40">
    <property type="entry name" value="Tctex-1"/>
    <property type="match status" value="1"/>
</dbReference>
<organism evidence="1 2">
    <name type="scientific">Coemansia asiatica</name>
    <dbReference type="NCBI Taxonomy" id="1052880"/>
    <lineage>
        <taxon>Eukaryota</taxon>
        <taxon>Fungi</taxon>
        <taxon>Fungi incertae sedis</taxon>
        <taxon>Zoopagomycota</taxon>
        <taxon>Kickxellomycotina</taxon>
        <taxon>Kickxellomycetes</taxon>
        <taxon>Kickxellales</taxon>
        <taxon>Kickxellaceae</taxon>
        <taxon>Coemansia</taxon>
    </lineage>
</organism>
<dbReference type="GO" id="GO:0005737">
    <property type="term" value="C:cytoplasm"/>
    <property type="evidence" value="ECO:0007669"/>
    <property type="project" value="TreeGrafter"/>
</dbReference>
<protein>
    <recommendedName>
        <fullName evidence="3">Dynein light chain</fullName>
    </recommendedName>
</protein>
<evidence type="ECO:0008006" key="3">
    <source>
        <dbReference type="Google" id="ProtNLM"/>
    </source>
</evidence>
<dbReference type="PANTHER" id="PTHR21255">
    <property type="entry name" value="T-COMPLEX-ASSOCIATED-TESTIS-EXPRESSED 1/ DYNEIN LIGHT CHAIN"/>
    <property type="match status" value="1"/>
</dbReference>
<dbReference type="EMBL" id="JANBOH010000041">
    <property type="protein sequence ID" value="KAJ1647024.1"/>
    <property type="molecule type" value="Genomic_DNA"/>
</dbReference>